<organism evidence="1 2">
    <name type="scientific">Methanobrevibacter arboriphilus</name>
    <dbReference type="NCBI Taxonomy" id="39441"/>
    <lineage>
        <taxon>Archaea</taxon>
        <taxon>Methanobacteriati</taxon>
        <taxon>Methanobacteriota</taxon>
        <taxon>Methanomada group</taxon>
        <taxon>Methanobacteria</taxon>
        <taxon>Methanobacteriales</taxon>
        <taxon>Methanobacteriaceae</taxon>
        <taxon>Methanobrevibacter</taxon>
    </lineage>
</organism>
<dbReference type="EMBL" id="JADIIN010000059">
    <property type="protein sequence ID" value="MBF4469155.1"/>
    <property type="molecule type" value="Genomic_DNA"/>
</dbReference>
<protein>
    <submittedName>
        <fullName evidence="1">Uncharacterized protein</fullName>
    </submittedName>
</protein>
<evidence type="ECO:0000313" key="1">
    <source>
        <dbReference type="EMBL" id="MBF4469155.1"/>
    </source>
</evidence>
<gene>
    <name evidence="1" type="ORF">ISP01_07090</name>
</gene>
<evidence type="ECO:0000313" key="2">
    <source>
        <dbReference type="Proteomes" id="UP000658733"/>
    </source>
</evidence>
<proteinExistence type="predicted"/>
<dbReference type="Proteomes" id="UP000658733">
    <property type="component" value="Unassembled WGS sequence"/>
</dbReference>
<reference evidence="1" key="1">
    <citation type="submission" date="2020-10" db="EMBL/GenBank/DDBJ databases">
        <title>Dehalococcoides mccartyi of a TCE/Cr reducing biochatode.</title>
        <authorList>
            <person name="Matturro B."/>
        </authorList>
    </citation>
    <scope>NUCLEOTIDE SEQUENCE</scope>
    <source>
        <strain evidence="1">Bin4</strain>
    </source>
</reference>
<comment type="caution">
    <text evidence="1">The sequence shown here is derived from an EMBL/GenBank/DDBJ whole genome shotgun (WGS) entry which is preliminary data.</text>
</comment>
<sequence>MSETIDMLKEEWDVLVEIGWVDFISKEGDVKLNRGAMMKADNGEYINSKTLEQMFKEVFIVIGDYMLKTYNDSFYAHRGYF</sequence>
<dbReference type="AlphaFoldDB" id="A0A843AJD3"/>
<name>A0A843AJD3_METAZ</name>
<dbReference type="RefSeq" id="WP_278523434.1">
    <property type="nucleotide sequence ID" value="NZ_JADIIN010000059.1"/>
</dbReference>
<accession>A0A843AJD3</accession>